<reference evidence="6" key="2">
    <citation type="submission" date="2020-10" db="UniProtKB">
        <authorList>
            <consortium name="WormBaseParasite"/>
        </authorList>
    </citation>
    <scope>IDENTIFICATION</scope>
</reference>
<dbReference type="GO" id="GO:0008270">
    <property type="term" value="F:zinc ion binding"/>
    <property type="evidence" value="ECO:0007669"/>
    <property type="project" value="UniProtKB-UniRule"/>
</dbReference>
<feature type="binding site" evidence="2">
    <location>
        <position position="232"/>
    </location>
    <ligand>
        <name>Zn(2+)</name>
        <dbReference type="ChEBI" id="CHEBI:29105"/>
        <note>catalytic</note>
    </ligand>
</feature>
<keyword evidence="2 3" id="KW-0482">Metalloprotease</keyword>
<dbReference type="Proteomes" id="UP000492821">
    <property type="component" value="Unassembled WGS sequence"/>
</dbReference>
<dbReference type="PANTHER" id="PTHR10127:SF880">
    <property type="entry name" value="ZINC METALLOPROTEINASE NAS-5"/>
    <property type="match status" value="1"/>
</dbReference>
<dbReference type="SMART" id="SM00235">
    <property type="entry name" value="ZnMc"/>
    <property type="match status" value="1"/>
</dbReference>
<dbReference type="Pfam" id="PF01400">
    <property type="entry name" value="Astacin"/>
    <property type="match status" value="1"/>
</dbReference>
<dbReference type="PROSITE" id="PS51864">
    <property type="entry name" value="ASTACIN"/>
    <property type="match status" value="1"/>
</dbReference>
<dbReference type="EC" id="3.4.24.-" evidence="3"/>
<feature type="binding site" evidence="2">
    <location>
        <position position="228"/>
    </location>
    <ligand>
        <name>Zn(2+)</name>
        <dbReference type="ChEBI" id="CHEBI:29105"/>
        <note>catalytic</note>
    </ligand>
</feature>
<accession>A0A7E4V078</accession>
<dbReference type="SUPFAM" id="SSF55486">
    <property type="entry name" value="Metalloproteases ('zincins'), catalytic domain"/>
    <property type="match status" value="1"/>
</dbReference>
<dbReference type="GO" id="GO:0004222">
    <property type="term" value="F:metalloendopeptidase activity"/>
    <property type="evidence" value="ECO:0007669"/>
    <property type="project" value="UniProtKB-UniRule"/>
</dbReference>
<comment type="cofactor">
    <cofactor evidence="2 3">
        <name>Zn(2+)</name>
        <dbReference type="ChEBI" id="CHEBI:29105"/>
    </cofactor>
    <text evidence="2 3">Binds 1 zinc ion per subunit.</text>
</comment>
<keyword evidence="2 3" id="KW-0645">Protease</keyword>
<feature type="binding site" evidence="2">
    <location>
        <position position="238"/>
    </location>
    <ligand>
        <name>Zn(2+)</name>
        <dbReference type="ChEBI" id="CHEBI:29105"/>
        <note>catalytic</note>
    </ligand>
</feature>
<keyword evidence="2 3" id="KW-0479">Metal-binding</keyword>
<comment type="caution">
    <text evidence="2">Lacks conserved residue(s) required for the propagation of feature annotation.</text>
</comment>
<evidence type="ECO:0000259" key="4">
    <source>
        <dbReference type="PROSITE" id="PS51864"/>
    </source>
</evidence>
<name>A0A7E4V078_PANRE</name>
<evidence type="ECO:0000256" key="2">
    <source>
        <dbReference type="PROSITE-ProRule" id="PRU01211"/>
    </source>
</evidence>
<dbReference type="InterPro" id="IPR001506">
    <property type="entry name" value="Peptidase_M12A"/>
</dbReference>
<dbReference type="InterPro" id="IPR024079">
    <property type="entry name" value="MetalloPept_cat_dom_sf"/>
</dbReference>
<dbReference type="InterPro" id="IPR006026">
    <property type="entry name" value="Peptidase_Metallo"/>
</dbReference>
<dbReference type="PRINTS" id="PR00480">
    <property type="entry name" value="ASTACIN"/>
</dbReference>
<evidence type="ECO:0000256" key="1">
    <source>
        <dbReference type="ARBA" id="ARBA00023157"/>
    </source>
</evidence>
<reference evidence="5" key="1">
    <citation type="journal article" date="2013" name="Genetics">
        <title>The draft genome and transcriptome of Panagrellus redivivus are shaped by the harsh demands of a free-living lifestyle.</title>
        <authorList>
            <person name="Srinivasan J."/>
            <person name="Dillman A.R."/>
            <person name="Macchietto M.G."/>
            <person name="Heikkinen L."/>
            <person name="Lakso M."/>
            <person name="Fracchia K.M."/>
            <person name="Antoshechkin I."/>
            <person name="Mortazavi A."/>
            <person name="Wong G."/>
            <person name="Sternberg P.W."/>
        </authorList>
    </citation>
    <scope>NUCLEOTIDE SEQUENCE [LARGE SCALE GENOMIC DNA]</scope>
    <source>
        <strain evidence="5">MT8872</strain>
    </source>
</reference>
<dbReference type="GO" id="GO:0006508">
    <property type="term" value="P:proteolysis"/>
    <property type="evidence" value="ECO:0007669"/>
    <property type="project" value="UniProtKB-KW"/>
</dbReference>
<dbReference type="PANTHER" id="PTHR10127">
    <property type="entry name" value="DISCOIDIN, CUB, EGF, LAMININ , AND ZINC METALLOPROTEASE DOMAIN CONTAINING"/>
    <property type="match status" value="1"/>
</dbReference>
<dbReference type="Gene3D" id="3.40.390.10">
    <property type="entry name" value="Collagenase (Catalytic Domain)"/>
    <property type="match status" value="1"/>
</dbReference>
<feature type="domain" description="Peptidase M12A" evidence="4">
    <location>
        <begin position="124"/>
        <end position="333"/>
    </location>
</feature>
<keyword evidence="5" id="KW-1185">Reference proteome</keyword>
<dbReference type="WBParaSite" id="Pan_g14625.t1">
    <property type="protein sequence ID" value="Pan_g14625.t1"/>
    <property type="gene ID" value="Pan_g14625"/>
</dbReference>
<keyword evidence="2 3" id="KW-0378">Hydrolase</keyword>
<evidence type="ECO:0000313" key="5">
    <source>
        <dbReference type="Proteomes" id="UP000492821"/>
    </source>
</evidence>
<dbReference type="CDD" id="cd04280">
    <property type="entry name" value="ZnMc_astacin_like"/>
    <property type="match status" value="1"/>
</dbReference>
<feature type="active site" evidence="2">
    <location>
        <position position="229"/>
    </location>
</feature>
<dbReference type="InterPro" id="IPR034035">
    <property type="entry name" value="Astacin-like_dom"/>
</dbReference>
<evidence type="ECO:0000313" key="6">
    <source>
        <dbReference type="WBParaSite" id="Pan_g14625.t1"/>
    </source>
</evidence>
<evidence type="ECO:0000256" key="3">
    <source>
        <dbReference type="RuleBase" id="RU361183"/>
    </source>
</evidence>
<keyword evidence="1" id="KW-1015">Disulfide bond</keyword>
<organism evidence="5 6">
    <name type="scientific">Panagrellus redivivus</name>
    <name type="common">Microworm</name>
    <dbReference type="NCBI Taxonomy" id="6233"/>
    <lineage>
        <taxon>Eukaryota</taxon>
        <taxon>Metazoa</taxon>
        <taxon>Ecdysozoa</taxon>
        <taxon>Nematoda</taxon>
        <taxon>Chromadorea</taxon>
        <taxon>Rhabditida</taxon>
        <taxon>Tylenchina</taxon>
        <taxon>Panagrolaimomorpha</taxon>
        <taxon>Panagrolaimoidea</taxon>
        <taxon>Panagrolaimidae</taxon>
        <taxon>Panagrellus</taxon>
    </lineage>
</organism>
<dbReference type="AlphaFoldDB" id="A0A7E4V078"/>
<sequence length="479" mass="54013">MFTHSYTLWSLTHKSDKDMLFPPPPGDQGLTNVTSTKDWGIVIAYGGDSGFRATGALLKLVVLELIERLKEVDGGRKNMVWAWILLMFVGLTEAKRGQRIDIYKQAGGDITQLRRSTIPNVMYNALPSTSNYRWTLYRDESNNYIMPYAITGSFDSEEQQTIRDAMTAIANNTCIRFEPRKSEPYYLDLQNENGQGCYTTVGRQLGKNVVMLEANDVATCVEHDIVVHELMHAIGLWHEHMRSDRDEFIKVHYENIDTTYHSQFNKIPDNESTTYGVRYDYRSVMHYAKDAFGTNSRALTMETLDPAYQDIIGHVTDAAPSDYLKICSIYKCSNCMGKPFTADTIAAYERSLRELPTTKSTDTPISGSVISGNGPGSVSSFATLPTLDNSTKLGSTRANRLSTTRNPNGNSNEISQIIDELESTHKTVTDCTDRFFCPTILNAWNKDFMCRMRNVQTWCCLTCAGNSHQSVWYRFGVAD</sequence>
<proteinExistence type="predicted"/>
<protein>
    <recommendedName>
        <fullName evidence="3">Metalloendopeptidase</fullName>
        <ecNumber evidence="3">3.4.24.-</ecNumber>
    </recommendedName>
</protein>
<keyword evidence="2 3" id="KW-0862">Zinc</keyword>